<evidence type="ECO:0000256" key="1">
    <source>
        <dbReference type="ARBA" id="ARBA00022723"/>
    </source>
</evidence>
<dbReference type="PANTHER" id="PTHR21540">
    <property type="entry name" value="RING FINGER AND SWIM DOMAIN-CONTAINING PROTEIN 2"/>
    <property type="match status" value="1"/>
</dbReference>
<keyword evidence="1" id="KW-0479">Metal-binding</keyword>
<feature type="domain" description="RING-type" evidence="6">
    <location>
        <begin position="388"/>
        <end position="429"/>
    </location>
</feature>
<evidence type="ECO:0000256" key="3">
    <source>
        <dbReference type="ARBA" id="ARBA00022833"/>
    </source>
</evidence>
<dbReference type="Pfam" id="PF04434">
    <property type="entry name" value="SWIM"/>
    <property type="match status" value="1"/>
</dbReference>
<proteinExistence type="predicted"/>
<dbReference type="InterPro" id="IPR001841">
    <property type="entry name" value="Znf_RING"/>
</dbReference>
<dbReference type="PANTHER" id="PTHR21540:SF3">
    <property type="entry name" value="E3 UBIQUITIN-PROTEIN LIGASE ZSWIM2"/>
    <property type="match status" value="1"/>
</dbReference>
<dbReference type="AlphaFoldDB" id="A0A8T1SE94"/>
<reference evidence="9 10" key="1">
    <citation type="journal article" date="2020" name="G3 (Bethesda)">
        <title>Draft Genome of the Common Snapping Turtle, Chelydra serpentina, a Model for Phenotypic Plasticity in Reptiles.</title>
        <authorList>
            <person name="Das D."/>
            <person name="Singh S.K."/>
            <person name="Bierstedt J."/>
            <person name="Erickson A."/>
            <person name="Galli G.L.J."/>
            <person name="Crossley D.A. 2nd"/>
            <person name="Rhen T."/>
        </authorList>
    </citation>
    <scope>NUCLEOTIDE SEQUENCE [LARGE SCALE GENOMIC DNA]</scope>
    <source>
        <strain evidence="9">KW</strain>
    </source>
</reference>
<comment type="caution">
    <text evidence="9">The sequence shown here is derived from an EMBL/GenBank/DDBJ whole genome shotgun (WGS) entry which is preliminary data.</text>
</comment>
<dbReference type="SUPFAM" id="SSF57850">
    <property type="entry name" value="RING/U-box"/>
    <property type="match status" value="3"/>
</dbReference>
<dbReference type="GO" id="GO:0061630">
    <property type="term" value="F:ubiquitin protein ligase activity"/>
    <property type="evidence" value="ECO:0007669"/>
    <property type="project" value="InterPro"/>
</dbReference>
<feature type="non-terminal residue" evidence="9">
    <location>
        <position position="1"/>
    </location>
</feature>
<dbReference type="Proteomes" id="UP000765507">
    <property type="component" value="Unassembled WGS sequence"/>
</dbReference>
<dbReference type="PROSITE" id="PS50135">
    <property type="entry name" value="ZF_ZZ_2"/>
    <property type="match status" value="1"/>
</dbReference>
<evidence type="ECO:0000259" key="6">
    <source>
        <dbReference type="PROSITE" id="PS50089"/>
    </source>
</evidence>
<dbReference type="PROSITE" id="PS50089">
    <property type="entry name" value="ZF_RING_2"/>
    <property type="match status" value="2"/>
</dbReference>
<accession>A0A8T1SE94</accession>
<feature type="region of interest" description="Disordered" evidence="5">
    <location>
        <begin position="1"/>
        <end position="22"/>
    </location>
</feature>
<feature type="domain" description="RING-type" evidence="6">
    <location>
        <begin position="187"/>
        <end position="239"/>
    </location>
</feature>
<keyword evidence="2 4" id="KW-0863">Zinc-finger</keyword>
<dbReference type="InterPro" id="IPR000433">
    <property type="entry name" value="Znf_ZZ"/>
</dbReference>
<evidence type="ECO:0000256" key="4">
    <source>
        <dbReference type="PROSITE-ProRule" id="PRU00228"/>
    </source>
</evidence>
<dbReference type="SMART" id="SM00291">
    <property type="entry name" value="ZnF_ZZ"/>
    <property type="match status" value="1"/>
</dbReference>
<sequence length="680" mass="77181">QTRGRARREARNARGDAPFLWGPASTAESVAAAAVLDPPPAPRRDPAMSRRRCASAGLSWQQDQALGSTMRIVRELGPTGFVLQEEGGRAHRVFLGEPHSCTCATFLREKELCSHICWILLKKFKIPRNHEYAFQLGLLEGEINDMLQRLQQEQTLPSRANTLSTKTLQKEDEGYINQKEIDAEDVCPICQEELLKKMFPITYCRYSCGNNVHITCMKIWADHQGELESDSVVKCPLCREEFAPLKLILEEFRNSTQLVTAAEKVRLDKHLGLPCNNCRAFPIEGKCYKCTECSEYHLCHECFTSFCHPQHVFTFRQKRNQRWRSLDQVSQLSTTGGNLKSINPGDNSKEEMLHLQEKSSCIPKHIVRSLPMMWIRKCSNFLAPGLQCRLCLKIFCLGQYARLLPCNHKFHRECIDNWLLHQKNACPIDGYIVYNPLTWKDISASRDVSQPGSHTNTTKLVKQMEPELFIPGIGLFFKQTLLGHTFEKSQDSLQRLHNNKDPPHSQQGLTLNGLSYFHLGDSDSSQHNIDRNLSLQFSRHGKDLAHKPFQKILSQKAYSVTSRKDAISKGTRGLNGTCTNKEKGAKVCNADHGNPNKVVAFEDRNNHEISACVRFPGKLNFEDNLGGTIDFTFPKRDNKCVGKVRQQRRLLARPPKHKPLSLKTTEVALLMEGIPLNNKS</sequence>
<dbReference type="Gene3D" id="3.30.60.90">
    <property type="match status" value="1"/>
</dbReference>
<dbReference type="InterPro" id="IPR013083">
    <property type="entry name" value="Znf_RING/FYVE/PHD"/>
</dbReference>
<gene>
    <name evidence="9" type="primary">ZSWIM2</name>
    <name evidence="9" type="ORF">G0U57_010430</name>
</gene>
<dbReference type="Pfam" id="PF13639">
    <property type="entry name" value="zf-RING_2"/>
    <property type="match status" value="1"/>
</dbReference>
<dbReference type="GO" id="GO:0008270">
    <property type="term" value="F:zinc ion binding"/>
    <property type="evidence" value="ECO:0007669"/>
    <property type="project" value="UniProtKB-KW"/>
</dbReference>
<evidence type="ECO:0000313" key="10">
    <source>
        <dbReference type="Proteomes" id="UP000765507"/>
    </source>
</evidence>
<dbReference type="InterPro" id="IPR043145">
    <property type="entry name" value="Znf_ZZ_sf"/>
</dbReference>
<dbReference type="InterPro" id="IPR007527">
    <property type="entry name" value="Znf_SWIM"/>
</dbReference>
<protein>
    <submittedName>
        <fullName evidence="9">Zinc finger SWIM-type containing 2</fullName>
    </submittedName>
</protein>
<organism evidence="9 10">
    <name type="scientific">Chelydra serpentina</name>
    <name type="common">Snapping turtle</name>
    <name type="synonym">Testudo serpentina</name>
    <dbReference type="NCBI Taxonomy" id="8475"/>
    <lineage>
        <taxon>Eukaryota</taxon>
        <taxon>Metazoa</taxon>
        <taxon>Chordata</taxon>
        <taxon>Craniata</taxon>
        <taxon>Vertebrata</taxon>
        <taxon>Euteleostomi</taxon>
        <taxon>Archelosauria</taxon>
        <taxon>Testudinata</taxon>
        <taxon>Testudines</taxon>
        <taxon>Cryptodira</taxon>
        <taxon>Durocryptodira</taxon>
        <taxon>Americhelydia</taxon>
        <taxon>Chelydroidea</taxon>
        <taxon>Chelydridae</taxon>
        <taxon>Chelydra</taxon>
    </lineage>
</organism>
<keyword evidence="3" id="KW-0862">Zinc</keyword>
<name>A0A8T1SE94_CHESE</name>
<dbReference type="EMBL" id="JAHGAV010000278">
    <property type="protein sequence ID" value="KAG6927130.1"/>
    <property type="molecule type" value="Genomic_DNA"/>
</dbReference>
<evidence type="ECO:0000256" key="5">
    <source>
        <dbReference type="SAM" id="MobiDB-lite"/>
    </source>
</evidence>
<evidence type="ECO:0000313" key="9">
    <source>
        <dbReference type="EMBL" id="KAG6927130.1"/>
    </source>
</evidence>
<evidence type="ECO:0000259" key="7">
    <source>
        <dbReference type="PROSITE" id="PS50135"/>
    </source>
</evidence>
<keyword evidence="10" id="KW-1185">Reference proteome</keyword>
<dbReference type="InterPro" id="IPR039903">
    <property type="entry name" value="Zswim2"/>
</dbReference>
<feature type="domain" description="ZZ-type" evidence="7">
    <location>
        <begin position="270"/>
        <end position="321"/>
    </location>
</feature>
<dbReference type="SMART" id="SM00184">
    <property type="entry name" value="RING"/>
    <property type="match status" value="2"/>
</dbReference>
<dbReference type="Gene3D" id="3.30.40.10">
    <property type="entry name" value="Zinc/RING finger domain, C3HC4 (zinc finger)"/>
    <property type="match status" value="2"/>
</dbReference>
<evidence type="ECO:0000256" key="2">
    <source>
        <dbReference type="ARBA" id="ARBA00022771"/>
    </source>
</evidence>
<dbReference type="Pfam" id="PF00569">
    <property type="entry name" value="ZZ"/>
    <property type="match status" value="1"/>
</dbReference>
<dbReference type="CDD" id="cd16486">
    <property type="entry name" value="mRING-H2-C3H2C2D_ZSWM2"/>
    <property type="match status" value="1"/>
</dbReference>
<dbReference type="PROSITE" id="PS01357">
    <property type="entry name" value="ZF_ZZ_1"/>
    <property type="match status" value="1"/>
</dbReference>
<evidence type="ECO:0000259" key="8">
    <source>
        <dbReference type="PROSITE" id="PS50966"/>
    </source>
</evidence>
<dbReference type="OrthoDB" id="8062037at2759"/>
<dbReference type="PROSITE" id="PS50966">
    <property type="entry name" value="ZF_SWIM"/>
    <property type="match status" value="1"/>
</dbReference>
<feature type="domain" description="SWIM-type" evidence="8">
    <location>
        <begin position="91"/>
        <end position="124"/>
    </location>
</feature>
<dbReference type="CDD" id="cd16494">
    <property type="entry name" value="RING-CH-C4HC3_ZSWM2"/>
    <property type="match status" value="1"/>
</dbReference>